<reference evidence="5" key="1">
    <citation type="submission" date="2023-01" db="EMBL/GenBank/DDBJ databases">
        <title>Genome assembly of the deep-sea coral Lophelia pertusa.</title>
        <authorList>
            <person name="Herrera S."/>
            <person name="Cordes E."/>
        </authorList>
    </citation>
    <scope>NUCLEOTIDE SEQUENCE</scope>
    <source>
        <strain evidence="5">USNM1676648</strain>
        <tissue evidence="5">Polyp</tissue>
    </source>
</reference>
<sequence>MSSSLPSETEEGFIRGQFPEDFIWGAATAAYQIEGAWNEDGKGPSIWDTFCHVGGKIHNNDTGDVACDSYHKIEEDVSLLKNLGVGYYRFSISWSRVLPQGTIDKVNPLGVKYYNKLIDTLLANGIKPALTLYHFDLPQALQDVGGWRNPKISDIFKEYAQFLF</sequence>
<dbReference type="PANTHER" id="PTHR10353">
    <property type="entry name" value="GLYCOSYL HYDROLASE"/>
    <property type="match status" value="1"/>
</dbReference>
<dbReference type="SUPFAM" id="SSF51445">
    <property type="entry name" value="(Trans)glycosidases"/>
    <property type="match status" value="1"/>
</dbReference>
<evidence type="ECO:0000313" key="6">
    <source>
        <dbReference type="Proteomes" id="UP001163046"/>
    </source>
</evidence>
<protein>
    <recommendedName>
        <fullName evidence="7">Beta-glucosidase</fullName>
    </recommendedName>
</protein>
<dbReference type="InterPro" id="IPR001360">
    <property type="entry name" value="Glyco_hydro_1"/>
</dbReference>
<dbReference type="FunFam" id="3.20.20.80:FF:000266">
    <property type="entry name" value="Lactase-like a"/>
    <property type="match status" value="1"/>
</dbReference>
<evidence type="ECO:0000256" key="4">
    <source>
        <dbReference type="RuleBase" id="RU003690"/>
    </source>
</evidence>
<proteinExistence type="inferred from homology"/>
<keyword evidence="3" id="KW-0326">Glycosidase</keyword>
<dbReference type="EMBL" id="MU827307">
    <property type="protein sequence ID" value="KAJ7362038.1"/>
    <property type="molecule type" value="Genomic_DNA"/>
</dbReference>
<name>A0A9W9YQB3_9CNID</name>
<evidence type="ECO:0000256" key="1">
    <source>
        <dbReference type="ARBA" id="ARBA00010838"/>
    </source>
</evidence>
<comment type="caution">
    <text evidence="5">The sequence shown here is derived from an EMBL/GenBank/DDBJ whole genome shotgun (WGS) entry which is preliminary data.</text>
</comment>
<dbReference type="GO" id="GO:0008422">
    <property type="term" value="F:beta-glucosidase activity"/>
    <property type="evidence" value="ECO:0007669"/>
    <property type="project" value="TreeGrafter"/>
</dbReference>
<evidence type="ECO:0000256" key="2">
    <source>
        <dbReference type="ARBA" id="ARBA00022801"/>
    </source>
</evidence>
<dbReference type="InterPro" id="IPR017853">
    <property type="entry name" value="GH"/>
</dbReference>
<comment type="similarity">
    <text evidence="1 4">Belongs to the glycosyl hydrolase 1 family.</text>
</comment>
<organism evidence="5 6">
    <name type="scientific">Desmophyllum pertusum</name>
    <dbReference type="NCBI Taxonomy" id="174260"/>
    <lineage>
        <taxon>Eukaryota</taxon>
        <taxon>Metazoa</taxon>
        <taxon>Cnidaria</taxon>
        <taxon>Anthozoa</taxon>
        <taxon>Hexacorallia</taxon>
        <taxon>Scleractinia</taxon>
        <taxon>Caryophylliina</taxon>
        <taxon>Caryophylliidae</taxon>
        <taxon>Desmophyllum</taxon>
    </lineage>
</organism>
<evidence type="ECO:0008006" key="7">
    <source>
        <dbReference type="Google" id="ProtNLM"/>
    </source>
</evidence>
<dbReference type="PANTHER" id="PTHR10353:SF36">
    <property type="entry name" value="LP05116P"/>
    <property type="match status" value="1"/>
</dbReference>
<dbReference type="Pfam" id="PF00232">
    <property type="entry name" value="Glyco_hydro_1"/>
    <property type="match status" value="1"/>
</dbReference>
<evidence type="ECO:0000256" key="3">
    <source>
        <dbReference type="ARBA" id="ARBA00023295"/>
    </source>
</evidence>
<keyword evidence="6" id="KW-1185">Reference proteome</keyword>
<dbReference type="PROSITE" id="PS00653">
    <property type="entry name" value="GLYCOSYL_HYDROL_F1_2"/>
    <property type="match status" value="1"/>
</dbReference>
<dbReference type="InterPro" id="IPR033132">
    <property type="entry name" value="GH_1_N_CS"/>
</dbReference>
<dbReference type="GO" id="GO:0005975">
    <property type="term" value="P:carbohydrate metabolic process"/>
    <property type="evidence" value="ECO:0007669"/>
    <property type="project" value="InterPro"/>
</dbReference>
<evidence type="ECO:0000313" key="5">
    <source>
        <dbReference type="EMBL" id="KAJ7362038.1"/>
    </source>
</evidence>
<dbReference type="Gene3D" id="3.20.20.80">
    <property type="entry name" value="Glycosidases"/>
    <property type="match status" value="1"/>
</dbReference>
<dbReference type="Proteomes" id="UP001163046">
    <property type="component" value="Unassembled WGS sequence"/>
</dbReference>
<accession>A0A9W9YQB3</accession>
<dbReference type="OrthoDB" id="65569at2759"/>
<dbReference type="AlphaFoldDB" id="A0A9W9YQB3"/>
<keyword evidence="2" id="KW-0378">Hydrolase</keyword>
<gene>
    <name evidence="5" type="ORF">OS493_013126</name>
</gene>